<dbReference type="Pfam" id="PF04015">
    <property type="entry name" value="DUF362"/>
    <property type="match status" value="1"/>
</dbReference>
<evidence type="ECO:0000259" key="1">
    <source>
        <dbReference type="Pfam" id="PF04015"/>
    </source>
</evidence>
<name>A0A0W8E531_9ZZZZ</name>
<evidence type="ECO:0000313" key="2">
    <source>
        <dbReference type="EMBL" id="KUG03459.1"/>
    </source>
</evidence>
<organism evidence="2">
    <name type="scientific">hydrocarbon metagenome</name>
    <dbReference type="NCBI Taxonomy" id="938273"/>
    <lineage>
        <taxon>unclassified sequences</taxon>
        <taxon>metagenomes</taxon>
        <taxon>ecological metagenomes</taxon>
    </lineage>
</organism>
<accession>A0A0W8E531</accession>
<dbReference type="AlphaFoldDB" id="A0A0W8E531"/>
<gene>
    <name evidence="2" type="ORF">ASZ90_019142</name>
</gene>
<reference evidence="2" key="1">
    <citation type="journal article" date="2015" name="Proc. Natl. Acad. Sci. U.S.A.">
        <title>Networks of energetic and metabolic interactions define dynamics in microbial communities.</title>
        <authorList>
            <person name="Embree M."/>
            <person name="Liu J.K."/>
            <person name="Al-Bassam M.M."/>
            <person name="Zengler K."/>
        </authorList>
    </citation>
    <scope>NUCLEOTIDE SEQUENCE</scope>
</reference>
<proteinExistence type="predicted"/>
<comment type="caution">
    <text evidence="2">The sequence shown here is derived from an EMBL/GenBank/DDBJ whole genome shotgun (WGS) entry which is preliminary data.</text>
</comment>
<sequence>MSPEITLMEGKLTSALYERLKDYYQHRLLKSSFIEYQWQQWADRPGLLVYRAVQNTQDKAWIIYNAENSTIQDIIISPDDNTIHLESVLDALIARENLVAAQIWAEDREKYLMLVDYGFRPTRSALEAGFNILKLDLSTSVLLRKLKGHKPGWEINREVVAVEKVSEDSQQEEIKAGLERLLQKLGGIEHFVRPGQRVVIKPNIVSEHGLRDGIYKGGIVTDPRLVKALVEILLPLAGEIIIAEGASINRSETSKMFEHYGYRKIAALDPDKISLVDLNQDEAREKAVPRGKRMVSRKIPITLETADVIISVPVMKIHFAAVVSLSIKNLQGAVPPLEKYMSHFFGLWQSLININHLVKPALIIIDGLCGQEGFGPISGTPRQMDVLIAGTNPAAVDAVATRTMGLEPEDVPTCLMAYLQGFGPMDMDDIELIGPPLEDISRPFQQPQLDLSGGKDITLHNGYACPGCRAYLHFVMSKLRKPDPMENSRLLIDRPFPNPIKVYFGPDTESEINPQSTNVFIGVCQQHHAHMGMHIPGCPPHSEALIDGIYSLFPDVEKAKYADKSEEAKLGDMLQEILGVDKGTVLLSTLEEVNV</sequence>
<dbReference type="EMBL" id="LNQE01001880">
    <property type="protein sequence ID" value="KUG03459.1"/>
    <property type="molecule type" value="Genomic_DNA"/>
</dbReference>
<feature type="domain" description="DUF362" evidence="1">
    <location>
        <begin position="198"/>
        <end position="401"/>
    </location>
</feature>
<protein>
    <submittedName>
        <fullName evidence="2">Iron-sulfur cluster-binding protein</fullName>
    </submittedName>
</protein>
<dbReference type="SUPFAM" id="SSF56770">
    <property type="entry name" value="HydA/Nqo6-like"/>
    <property type="match status" value="1"/>
</dbReference>
<dbReference type="InterPro" id="IPR007160">
    <property type="entry name" value="DUF362"/>
</dbReference>